<gene>
    <name evidence="1" type="ORF">Tci_850353</name>
</gene>
<dbReference type="AlphaFoldDB" id="A0A699QWR8"/>
<dbReference type="EMBL" id="BKCJ011065382">
    <property type="protein sequence ID" value="GFC78383.1"/>
    <property type="molecule type" value="Genomic_DNA"/>
</dbReference>
<organism evidence="1">
    <name type="scientific">Tanacetum cinerariifolium</name>
    <name type="common">Dalmatian daisy</name>
    <name type="synonym">Chrysanthemum cinerariifolium</name>
    <dbReference type="NCBI Taxonomy" id="118510"/>
    <lineage>
        <taxon>Eukaryota</taxon>
        <taxon>Viridiplantae</taxon>
        <taxon>Streptophyta</taxon>
        <taxon>Embryophyta</taxon>
        <taxon>Tracheophyta</taxon>
        <taxon>Spermatophyta</taxon>
        <taxon>Magnoliopsida</taxon>
        <taxon>eudicotyledons</taxon>
        <taxon>Gunneridae</taxon>
        <taxon>Pentapetalae</taxon>
        <taxon>asterids</taxon>
        <taxon>campanulids</taxon>
        <taxon>Asterales</taxon>
        <taxon>Asteraceae</taxon>
        <taxon>Asteroideae</taxon>
        <taxon>Anthemideae</taxon>
        <taxon>Anthemidinae</taxon>
        <taxon>Tanacetum</taxon>
    </lineage>
</organism>
<reference evidence="1" key="1">
    <citation type="journal article" date="2019" name="Sci. Rep.">
        <title>Draft genome of Tanacetum cinerariifolium, the natural source of mosquito coil.</title>
        <authorList>
            <person name="Yamashiro T."/>
            <person name="Shiraishi A."/>
            <person name="Satake H."/>
            <person name="Nakayama K."/>
        </authorList>
    </citation>
    <scope>NUCLEOTIDE SEQUENCE</scope>
</reference>
<name>A0A699QWR8_TANCI</name>
<proteinExistence type="predicted"/>
<sequence>MLPARKRVWALPSGHLASRSPVTSVPLATPTPGALSLADIDANTAAAETAAALEVGIGIEVDVGVEVWLSLTQSLGGRHFKYVVRTRYGHYEF</sequence>
<protein>
    <submittedName>
        <fullName evidence="1">Uncharacterized protein</fullName>
    </submittedName>
</protein>
<evidence type="ECO:0000313" key="1">
    <source>
        <dbReference type="EMBL" id="GFC78383.1"/>
    </source>
</evidence>
<accession>A0A699QWR8</accession>
<comment type="caution">
    <text evidence="1">The sequence shown here is derived from an EMBL/GenBank/DDBJ whole genome shotgun (WGS) entry which is preliminary data.</text>
</comment>